<evidence type="ECO:0000313" key="2">
    <source>
        <dbReference type="Proteomes" id="UP001172386"/>
    </source>
</evidence>
<protein>
    <submittedName>
        <fullName evidence="1">Uncharacterized protein</fullName>
    </submittedName>
</protein>
<gene>
    <name evidence="1" type="ORF">H2198_002843</name>
</gene>
<proteinExistence type="predicted"/>
<keyword evidence="2" id="KW-1185">Reference proteome</keyword>
<dbReference type="EMBL" id="JAPDRQ010000035">
    <property type="protein sequence ID" value="KAJ9659953.1"/>
    <property type="molecule type" value="Genomic_DNA"/>
</dbReference>
<reference evidence="1" key="1">
    <citation type="submission" date="2022-10" db="EMBL/GenBank/DDBJ databases">
        <title>Culturing micro-colonial fungi from biological soil crusts in the Mojave desert and describing Neophaeococcomyces mojavensis, and introducing the new genera and species Taxawa tesnikishii.</title>
        <authorList>
            <person name="Kurbessoian T."/>
            <person name="Stajich J.E."/>
        </authorList>
    </citation>
    <scope>NUCLEOTIDE SEQUENCE</scope>
    <source>
        <strain evidence="1">JES_112</strain>
    </source>
</reference>
<comment type="caution">
    <text evidence="1">The sequence shown here is derived from an EMBL/GenBank/DDBJ whole genome shotgun (WGS) entry which is preliminary data.</text>
</comment>
<evidence type="ECO:0000313" key="1">
    <source>
        <dbReference type="EMBL" id="KAJ9659953.1"/>
    </source>
</evidence>
<accession>A0ACC3ADP2</accession>
<sequence length="342" mass="37683">MADESYEEGQDQSRRQFQQLPQRSTASNNWRVRDDAPRAETQARRPAQNQNRNSGQYDSPRQQSEVSATRLYVGNLLYSAQKDDIATFFAENGFNVTNVSMSIDPMTGRNPSYCFVDFESADDASRAMSELNGKDVLGRAVRINPGVAKRAGEGSGTPQGRTYNNRGWRGEGQAQQEGYNQSPSYGNRYNNRNEGQAPFHNTVTTGDNSAPSSGKRLYVGNLPAMDPPSAEATISDLFASLAVEVASVSKLIAPHESKKDQPGDHHYCFVELVRAEDVDAAIEGLDGKNPGWGSDGTLRVNRAREQSQRSGPRREGFGGFQSRRTEGFRDWRKGQNGGEDGQ</sequence>
<name>A0ACC3ADP2_9EURO</name>
<dbReference type="Proteomes" id="UP001172386">
    <property type="component" value="Unassembled WGS sequence"/>
</dbReference>
<organism evidence="1 2">
    <name type="scientific">Neophaeococcomyces mojaviensis</name>
    <dbReference type="NCBI Taxonomy" id="3383035"/>
    <lineage>
        <taxon>Eukaryota</taxon>
        <taxon>Fungi</taxon>
        <taxon>Dikarya</taxon>
        <taxon>Ascomycota</taxon>
        <taxon>Pezizomycotina</taxon>
        <taxon>Eurotiomycetes</taxon>
        <taxon>Chaetothyriomycetidae</taxon>
        <taxon>Chaetothyriales</taxon>
        <taxon>Chaetothyriales incertae sedis</taxon>
        <taxon>Neophaeococcomyces</taxon>
    </lineage>
</organism>